<evidence type="ECO:0000256" key="9">
    <source>
        <dbReference type="ARBA" id="ARBA00022777"/>
    </source>
</evidence>
<dbReference type="EC" id="2.7.11.30" evidence="15"/>
<feature type="compositionally biased region" description="Low complexity" evidence="16">
    <location>
        <begin position="141"/>
        <end position="156"/>
    </location>
</feature>
<reference evidence="18" key="1">
    <citation type="journal article" date="2023" name="G3 (Bethesda)">
        <title>Whole genome assembly and annotation of the endangered Caribbean coral Acropora cervicornis.</title>
        <authorList>
            <person name="Selwyn J.D."/>
            <person name="Vollmer S.V."/>
        </authorList>
    </citation>
    <scope>NUCLEOTIDE SEQUENCE</scope>
    <source>
        <strain evidence="18">K2</strain>
    </source>
</reference>
<keyword evidence="8 15" id="KW-0547">Nucleotide-binding</keyword>
<dbReference type="CDD" id="cd23533">
    <property type="entry name" value="TFP_LU_ECD_BMPR2_like"/>
    <property type="match status" value="1"/>
</dbReference>
<reference evidence="18" key="2">
    <citation type="journal article" date="2023" name="Science">
        <title>Genomic signatures of disease resistance in endangered staghorn corals.</title>
        <authorList>
            <person name="Vollmer S.V."/>
            <person name="Selwyn J.D."/>
            <person name="Despard B.A."/>
            <person name="Roesel C.L."/>
        </authorList>
    </citation>
    <scope>NUCLEOTIDE SEQUENCE</scope>
    <source>
        <strain evidence="18">K2</strain>
    </source>
</reference>
<dbReference type="PANTHER" id="PTHR23255:SF98">
    <property type="entry name" value="SERINE_THREONINE-PROTEIN KINASE RECEPTOR"/>
    <property type="match status" value="1"/>
</dbReference>
<keyword evidence="14 15" id="KW-0675">Receptor</keyword>
<evidence type="ECO:0000313" key="18">
    <source>
        <dbReference type="EMBL" id="KAK2548006.1"/>
    </source>
</evidence>
<keyword evidence="13 15" id="KW-0472">Membrane</keyword>
<keyword evidence="6 15" id="KW-0479">Metal-binding</keyword>
<keyword evidence="19" id="KW-1185">Reference proteome</keyword>
<keyword evidence="4 15" id="KW-0808">Transferase</keyword>
<dbReference type="PANTHER" id="PTHR23255">
    <property type="entry name" value="TRANSFORMING GROWTH FACTOR-BETA RECEPTOR TYPE I AND II"/>
    <property type="match status" value="1"/>
</dbReference>
<protein>
    <recommendedName>
        <fullName evidence="15">Serine/threonine-protein kinase receptor</fullName>
        <ecNumber evidence="15">2.7.11.30</ecNumber>
    </recommendedName>
</protein>
<dbReference type="SMART" id="SM00220">
    <property type="entry name" value="S_TKc"/>
    <property type="match status" value="1"/>
</dbReference>
<dbReference type="InterPro" id="IPR008271">
    <property type="entry name" value="Ser/Thr_kinase_AS"/>
</dbReference>
<keyword evidence="15" id="KW-0464">Manganese</keyword>
<dbReference type="EMBL" id="JARQWQ010000159">
    <property type="protein sequence ID" value="KAK2548006.1"/>
    <property type="molecule type" value="Genomic_DNA"/>
</dbReference>
<comment type="subcellular location">
    <subcellularLocation>
        <location evidence="1 15">Membrane</location>
        <topology evidence="1 15">Single-pass type I membrane protein</topology>
    </subcellularLocation>
</comment>
<keyword evidence="12 15" id="KW-1133">Transmembrane helix</keyword>
<dbReference type="PROSITE" id="PS50011">
    <property type="entry name" value="PROTEIN_KINASE_DOM"/>
    <property type="match status" value="1"/>
</dbReference>
<dbReference type="Pfam" id="PF01064">
    <property type="entry name" value="Activin_recp"/>
    <property type="match status" value="1"/>
</dbReference>
<evidence type="ECO:0000256" key="6">
    <source>
        <dbReference type="ARBA" id="ARBA00022723"/>
    </source>
</evidence>
<dbReference type="FunFam" id="3.30.200.20:FF:000094">
    <property type="entry name" value="Serine/threonine-protein kinase receptor"/>
    <property type="match status" value="1"/>
</dbReference>
<dbReference type="Gene3D" id="1.10.510.10">
    <property type="entry name" value="Transferase(Phosphotransferase) domain 1"/>
    <property type="match status" value="1"/>
</dbReference>
<evidence type="ECO:0000256" key="4">
    <source>
        <dbReference type="ARBA" id="ARBA00022679"/>
    </source>
</evidence>
<evidence type="ECO:0000256" key="11">
    <source>
        <dbReference type="ARBA" id="ARBA00022842"/>
    </source>
</evidence>
<gene>
    <name evidence="18" type="ORF">P5673_031889</name>
</gene>
<dbReference type="InterPro" id="IPR011009">
    <property type="entry name" value="Kinase-like_dom_sf"/>
</dbReference>
<dbReference type="InterPro" id="IPR000333">
    <property type="entry name" value="TGFB_receptor"/>
</dbReference>
<accession>A0AAD9PS18</accession>
<dbReference type="InterPro" id="IPR045860">
    <property type="entry name" value="Snake_toxin-like_sf"/>
</dbReference>
<feature type="domain" description="Protein kinase" evidence="17">
    <location>
        <begin position="226"/>
        <end position="401"/>
    </location>
</feature>
<evidence type="ECO:0000256" key="1">
    <source>
        <dbReference type="ARBA" id="ARBA00004479"/>
    </source>
</evidence>
<dbReference type="InterPro" id="IPR001245">
    <property type="entry name" value="Ser-Thr/Tyr_kinase_cat_dom"/>
</dbReference>
<keyword evidence="7" id="KW-0732">Signal</keyword>
<dbReference type="SUPFAM" id="SSF56112">
    <property type="entry name" value="Protein kinase-like (PK-like)"/>
    <property type="match status" value="1"/>
</dbReference>
<comment type="caution">
    <text evidence="15">Lacks conserved residue(s) required for the propagation of feature annotation.</text>
</comment>
<dbReference type="Pfam" id="PF07714">
    <property type="entry name" value="PK_Tyr_Ser-Thr"/>
    <property type="match status" value="1"/>
</dbReference>
<keyword evidence="9 15" id="KW-0418">Kinase</keyword>
<dbReference type="Proteomes" id="UP001249851">
    <property type="component" value="Unassembled WGS sequence"/>
</dbReference>
<evidence type="ECO:0000256" key="8">
    <source>
        <dbReference type="ARBA" id="ARBA00022741"/>
    </source>
</evidence>
<dbReference type="GO" id="GO:0048179">
    <property type="term" value="C:activin receptor complex"/>
    <property type="evidence" value="ECO:0007669"/>
    <property type="project" value="TreeGrafter"/>
</dbReference>
<evidence type="ECO:0000256" key="2">
    <source>
        <dbReference type="ARBA" id="ARBA00009605"/>
    </source>
</evidence>
<sequence>MHTGYWLLGGKDSLRKPELCVGDMSGGYFQAFSLFLLVFYCLGVFSSTHTFYLRCQQRPSNETNSTCKANEFCYSAWRNDSGIPVVEIQGCWNRDEADDCHWPTCQYGVETRQEGVFFCCCNSSFCNTVDKLGVKPTEITSTWQSSTSPSTTSSSTLRTNILSPTEGTNTIKILLLSVVPSLTLALLSLCGVFMWRHRISLQTHVREEESLRPLPPPSPDLGIRPIQLVEVISQGQFGTVWRAKYLQDAVAVKILPLSHKTAWVCERDIYTSCNVKHENILHFIAAEKHSDGEASSLWLITEYHENGSLADYLKKRVVNWQELCSMAGSMAGGLAYLHTELQGARFKPCIAHRDVKSKNVLVKKDLTCCLSDFGLATKFHSGEDPGETHGQVRGENDFPLT</sequence>
<dbReference type="Gene3D" id="3.30.200.20">
    <property type="entry name" value="Phosphorylase Kinase, domain 1"/>
    <property type="match status" value="1"/>
</dbReference>
<keyword evidence="10 15" id="KW-0067">ATP-binding</keyword>
<comment type="caution">
    <text evidence="18">The sequence shown here is derived from an EMBL/GenBank/DDBJ whole genome shotgun (WGS) entry which is preliminary data.</text>
</comment>
<evidence type="ECO:0000256" key="15">
    <source>
        <dbReference type="RuleBase" id="RU361271"/>
    </source>
</evidence>
<evidence type="ECO:0000256" key="12">
    <source>
        <dbReference type="ARBA" id="ARBA00022989"/>
    </source>
</evidence>
<evidence type="ECO:0000256" key="14">
    <source>
        <dbReference type="ARBA" id="ARBA00023170"/>
    </source>
</evidence>
<dbReference type="GO" id="GO:0005524">
    <property type="term" value="F:ATP binding"/>
    <property type="evidence" value="ECO:0007669"/>
    <property type="project" value="UniProtKB-UniRule"/>
</dbReference>
<evidence type="ECO:0000256" key="3">
    <source>
        <dbReference type="ARBA" id="ARBA00022527"/>
    </source>
</evidence>
<name>A0AAD9PS18_ACRCE</name>
<dbReference type="GO" id="GO:0046872">
    <property type="term" value="F:metal ion binding"/>
    <property type="evidence" value="ECO:0007669"/>
    <property type="project" value="UniProtKB-KW"/>
</dbReference>
<keyword evidence="3 15" id="KW-0723">Serine/threonine-protein kinase</keyword>
<comment type="cofactor">
    <cofactor evidence="15">
        <name>Mg(2+)</name>
        <dbReference type="ChEBI" id="CHEBI:18420"/>
    </cofactor>
    <cofactor evidence="15">
        <name>Mn(2+)</name>
        <dbReference type="ChEBI" id="CHEBI:29035"/>
    </cofactor>
</comment>
<keyword evidence="11 15" id="KW-0460">Magnesium</keyword>
<dbReference type="PRINTS" id="PR00653">
    <property type="entry name" value="ACTIVIN2R"/>
</dbReference>
<feature type="region of interest" description="Disordered" evidence="16">
    <location>
        <begin position="141"/>
        <end position="161"/>
    </location>
</feature>
<dbReference type="GO" id="GO:0017002">
    <property type="term" value="F:activin receptor activity"/>
    <property type="evidence" value="ECO:0007669"/>
    <property type="project" value="TreeGrafter"/>
</dbReference>
<dbReference type="Gene3D" id="2.10.60.10">
    <property type="entry name" value="CD59"/>
    <property type="match status" value="1"/>
</dbReference>
<evidence type="ECO:0000256" key="5">
    <source>
        <dbReference type="ARBA" id="ARBA00022692"/>
    </source>
</evidence>
<dbReference type="GO" id="GO:0071363">
    <property type="term" value="P:cellular response to growth factor stimulus"/>
    <property type="evidence" value="ECO:0007669"/>
    <property type="project" value="TreeGrafter"/>
</dbReference>
<proteinExistence type="inferred from homology"/>
<dbReference type="AlphaFoldDB" id="A0AAD9PS18"/>
<comment type="similarity">
    <text evidence="2 15">Belongs to the protein kinase superfamily. TKL Ser/Thr protein kinase family. TGFB receptor subfamily.</text>
</comment>
<organism evidence="18 19">
    <name type="scientific">Acropora cervicornis</name>
    <name type="common">Staghorn coral</name>
    <dbReference type="NCBI Taxonomy" id="6130"/>
    <lineage>
        <taxon>Eukaryota</taxon>
        <taxon>Metazoa</taxon>
        <taxon>Cnidaria</taxon>
        <taxon>Anthozoa</taxon>
        <taxon>Hexacorallia</taxon>
        <taxon>Scleractinia</taxon>
        <taxon>Astrocoeniina</taxon>
        <taxon>Acroporidae</taxon>
        <taxon>Acropora</taxon>
    </lineage>
</organism>
<evidence type="ECO:0000313" key="19">
    <source>
        <dbReference type="Proteomes" id="UP001249851"/>
    </source>
</evidence>
<evidence type="ECO:0000256" key="10">
    <source>
        <dbReference type="ARBA" id="ARBA00022840"/>
    </source>
</evidence>
<evidence type="ECO:0000256" key="7">
    <source>
        <dbReference type="ARBA" id="ARBA00022729"/>
    </source>
</evidence>
<dbReference type="InterPro" id="IPR000472">
    <property type="entry name" value="Activin_recp"/>
</dbReference>
<evidence type="ECO:0000256" key="16">
    <source>
        <dbReference type="SAM" id="MobiDB-lite"/>
    </source>
</evidence>
<keyword evidence="5 15" id="KW-0812">Transmembrane</keyword>
<dbReference type="PROSITE" id="PS00108">
    <property type="entry name" value="PROTEIN_KINASE_ST"/>
    <property type="match status" value="1"/>
</dbReference>
<evidence type="ECO:0000256" key="13">
    <source>
        <dbReference type="ARBA" id="ARBA00023136"/>
    </source>
</evidence>
<feature type="transmembrane region" description="Helical" evidence="15">
    <location>
        <begin position="31"/>
        <end position="53"/>
    </location>
</feature>
<dbReference type="InterPro" id="IPR000719">
    <property type="entry name" value="Prot_kinase_dom"/>
</dbReference>
<evidence type="ECO:0000259" key="17">
    <source>
        <dbReference type="PROSITE" id="PS50011"/>
    </source>
</evidence>
<comment type="catalytic activity">
    <reaction evidence="15">
        <text>L-threonyl-[receptor-protein] + ATP = O-phospho-L-threonyl-[receptor-protein] + ADP + H(+)</text>
        <dbReference type="Rhea" id="RHEA:44880"/>
        <dbReference type="Rhea" id="RHEA-COMP:11024"/>
        <dbReference type="Rhea" id="RHEA-COMP:11025"/>
        <dbReference type="ChEBI" id="CHEBI:15378"/>
        <dbReference type="ChEBI" id="CHEBI:30013"/>
        <dbReference type="ChEBI" id="CHEBI:30616"/>
        <dbReference type="ChEBI" id="CHEBI:61977"/>
        <dbReference type="ChEBI" id="CHEBI:456216"/>
        <dbReference type="EC" id="2.7.11.30"/>
    </reaction>
</comment>
<feature type="transmembrane region" description="Helical" evidence="15">
    <location>
        <begin position="173"/>
        <end position="195"/>
    </location>
</feature>
<dbReference type="SUPFAM" id="SSF57302">
    <property type="entry name" value="Snake toxin-like"/>
    <property type="match status" value="1"/>
</dbReference>
<dbReference type="GO" id="GO:0048185">
    <property type="term" value="F:activin binding"/>
    <property type="evidence" value="ECO:0007669"/>
    <property type="project" value="TreeGrafter"/>
</dbReference>